<dbReference type="Pfam" id="PF21787">
    <property type="entry name" value="TNP-like_RNaseH_N"/>
    <property type="match status" value="1"/>
</dbReference>
<evidence type="ECO:0000259" key="1">
    <source>
        <dbReference type="Pfam" id="PF12017"/>
    </source>
</evidence>
<organism evidence="3 4">
    <name type="scientific">Aedes albopictus</name>
    <name type="common">Asian tiger mosquito</name>
    <name type="synonym">Stegomyia albopicta</name>
    <dbReference type="NCBI Taxonomy" id="7160"/>
    <lineage>
        <taxon>Eukaryota</taxon>
        <taxon>Metazoa</taxon>
        <taxon>Ecdysozoa</taxon>
        <taxon>Arthropoda</taxon>
        <taxon>Hexapoda</taxon>
        <taxon>Insecta</taxon>
        <taxon>Pterygota</taxon>
        <taxon>Neoptera</taxon>
        <taxon>Endopterygota</taxon>
        <taxon>Diptera</taxon>
        <taxon>Nematocera</taxon>
        <taxon>Culicoidea</taxon>
        <taxon>Culicidae</taxon>
        <taxon>Culicinae</taxon>
        <taxon>Aedini</taxon>
        <taxon>Aedes</taxon>
        <taxon>Stegomyia</taxon>
    </lineage>
</organism>
<dbReference type="RefSeq" id="XP_062714792.1">
    <property type="nucleotide sequence ID" value="XM_062858808.1"/>
</dbReference>
<accession>A0ABM1Z6B2</accession>
<sequence>MAMEQLSVSKTNSNAEVLDTIKQLTTNTKQGSHYTEDIRTFAMGMHYHSPAAYEFAKEKLSSGDDLPHKSTISQWYNVVDCKPGISAEALEIVNNKVKAMEEKGKQLLANLVMDEMSIRKQLFTEPDGTVGGCTNVGFDIGLKQEMATEALI</sequence>
<keyword evidence="4" id="KW-1185">Reference proteome</keyword>
<feature type="domain" description="Transposable element P transposase-like RNase H" evidence="2">
    <location>
        <begin position="81"/>
        <end position="152"/>
    </location>
</feature>
<evidence type="ECO:0000313" key="4">
    <source>
        <dbReference type="Proteomes" id="UP000069940"/>
    </source>
</evidence>
<feature type="domain" description="THAP9-like helix-turn-helix" evidence="1">
    <location>
        <begin position="19"/>
        <end position="75"/>
    </location>
</feature>
<dbReference type="Pfam" id="PF12017">
    <property type="entry name" value="Tnp_P_element"/>
    <property type="match status" value="1"/>
</dbReference>
<dbReference type="EnsemblMetazoa" id="AALFPA23_015484.R22511">
    <property type="protein sequence ID" value="AALFPA23_015484.P22511"/>
    <property type="gene ID" value="AALFPA23_015484"/>
</dbReference>
<dbReference type="InterPro" id="IPR048365">
    <property type="entry name" value="TNP-like_RNaseH_N"/>
</dbReference>
<evidence type="ECO:0000313" key="3">
    <source>
        <dbReference type="EnsemblMetazoa" id="AALFPA23_015484.P22511"/>
    </source>
</evidence>
<reference evidence="4" key="1">
    <citation type="journal article" date="2015" name="Proc. Natl. Acad. Sci. U.S.A.">
        <title>Genome sequence of the Asian Tiger mosquito, Aedes albopictus, reveals insights into its biology, genetics, and evolution.</title>
        <authorList>
            <person name="Chen X.G."/>
            <person name="Jiang X."/>
            <person name="Gu J."/>
            <person name="Xu M."/>
            <person name="Wu Y."/>
            <person name="Deng Y."/>
            <person name="Zhang C."/>
            <person name="Bonizzoni M."/>
            <person name="Dermauw W."/>
            <person name="Vontas J."/>
            <person name="Armbruster P."/>
            <person name="Huang X."/>
            <person name="Yang Y."/>
            <person name="Zhang H."/>
            <person name="He W."/>
            <person name="Peng H."/>
            <person name="Liu Y."/>
            <person name="Wu K."/>
            <person name="Chen J."/>
            <person name="Lirakis M."/>
            <person name="Topalis P."/>
            <person name="Van Leeuwen T."/>
            <person name="Hall A.B."/>
            <person name="Jiang X."/>
            <person name="Thorpe C."/>
            <person name="Mueller R.L."/>
            <person name="Sun C."/>
            <person name="Waterhouse R.M."/>
            <person name="Yan G."/>
            <person name="Tu Z.J."/>
            <person name="Fang X."/>
            <person name="James A.A."/>
        </authorList>
    </citation>
    <scope>NUCLEOTIDE SEQUENCE [LARGE SCALE GENOMIC DNA]</scope>
    <source>
        <strain evidence="4">Foshan</strain>
    </source>
</reference>
<dbReference type="Proteomes" id="UP000069940">
    <property type="component" value="Unassembled WGS sequence"/>
</dbReference>
<reference evidence="3" key="2">
    <citation type="submission" date="2025-05" db="UniProtKB">
        <authorList>
            <consortium name="EnsemblMetazoa"/>
        </authorList>
    </citation>
    <scope>IDENTIFICATION</scope>
    <source>
        <strain evidence="3">Foshan</strain>
    </source>
</reference>
<proteinExistence type="predicted"/>
<protein>
    <submittedName>
        <fullName evidence="3">Uncharacterized protein</fullName>
    </submittedName>
</protein>
<name>A0ABM1Z6B2_AEDAL</name>
<evidence type="ECO:0000259" key="2">
    <source>
        <dbReference type="Pfam" id="PF21787"/>
    </source>
</evidence>
<dbReference type="InterPro" id="IPR021896">
    <property type="entry name" value="THAP9-like_HTH"/>
</dbReference>
<dbReference type="GeneID" id="134291283"/>